<feature type="transmembrane region" description="Helical" evidence="5">
    <location>
        <begin position="226"/>
        <end position="244"/>
    </location>
</feature>
<dbReference type="EMBL" id="CP000510">
    <property type="protein sequence ID" value="ABM02199.1"/>
    <property type="molecule type" value="Genomic_DNA"/>
</dbReference>
<evidence type="ECO:0000256" key="4">
    <source>
        <dbReference type="ARBA" id="ARBA00023136"/>
    </source>
</evidence>
<dbReference type="HOGENOM" id="CLU_049451_0_1_6"/>
<dbReference type="GO" id="GO:0016020">
    <property type="term" value="C:membrane"/>
    <property type="evidence" value="ECO:0007669"/>
    <property type="project" value="UniProtKB-SubCell"/>
</dbReference>
<feature type="transmembrane region" description="Helical" evidence="5">
    <location>
        <begin position="199"/>
        <end position="214"/>
    </location>
</feature>
<evidence type="ECO:0000256" key="5">
    <source>
        <dbReference type="SAM" id="Phobius"/>
    </source>
</evidence>
<dbReference type="PANTHER" id="PTHR37422">
    <property type="entry name" value="TEICHURONIC ACID BIOSYNTHESIS PROTEIN TUAE"/>
    <property type="match status" value="1"/>
</dbReference>
<feature type="transmembrane region" description="Helical" evidence="5">
    <location>
        <begin position="335"/>
        <end position="355"/>
    </location>
</feature>
<evidence type="ECO:0000256" key="1">
    <source>
        <dbReference type="ARBA" id="ARBA00004141"/>
    </source>
</evidence>
<reference evidence="7 8" key="1">
    <citation type="submission" date="2007-01" db="EMBL/GenBank/DDBJ databases">
        <title>Complete sequence of Psychromonas ingrahamii 37.</title>
        <authorList>
            <consortium name="US DOE Joint Genome Institute"/>
            <person name="Copeland A."/>
            <person name="Lucas S."/>
            <person name="Lapidus A."/>
            <person name="Barry K."/>
            <person name="Detter J.C."/>
            <person name="Glavina del Rio T."/>
            <person name="Hammon N."/>
            <person name="Israni S."/>
            <person name="Dalin E."/>
            <person name="Tice H."/>
            <person name="Pitluck S."/>
            <person name="Thompson L.S."/>
            <person name="Brettin T."/>
            <person name="Bruce D."/>
            <person name="Han C."/>
            <person name="Tapia R."/>
            <person name="Schmutz J."/>
            <person name="Larimer F."/>
            <person name="Land M."/>
            <person name="Hauser L."/>
            <person name="Kyrpides N."/>
            <person name="Ivanova N."/>
            <person name="Staley J."/>
            <person name="Richardson P."/>
        </authorList>
    </citation>
    <scope>NUCLEOTIDE SEQUENCE [LARGE SCALE GENOMIC DNA]</scope>
    <source>
        <strain evidence="7 8">37</strain>
    </source>
</reference>
<feature type="transmembrane region" description="Helical" evidence="5">
    <location>
        <begin position="146"/>
        <end position="168"/>
    </location>
</feature>
<evidence type="ECO:0000259" key="6">
    <source>
        <dbReference type="Pfam" id="PF04932"/>
    </source>
</evidence>
<evidence type="ECO:0000313" key="8">
    <source>
        <dbReference type="Proteomes" id="UP000000639"/>
    </source>
</evidence>
<dbReference type="InterPro" id="IPR007016">
    <property type="entry name" value="O-antigen_ligase-rel_domated"/>
</dbReference>
<gene>
    <name evidence="7" type="ordered locus">Ping_0333</name>
</gene>
<dbReference type="STRING" id="357804.Ping_0333"/>
<name>A1SRT4_PSYIN</name>
<keyword evidence="8" id="KW-1185">Reference proteome</keyword>
<feature type="domain" description="O-antigen ligase-related" evidence="6">
    <location>
        <begin position="184"/>
        <end position="344"/>
    </location>
</feature>
<keyword evidence="2 5" id="KW-0812">Transmembrane</keyword>
<comment type="subcellular location">
    <subcellularLocation>
        <location evidence="1">Membrane</location>
        <topology evidence="1">Multi-pass membrane protein</topology>
    </subcellularLocation>
</comment>
<dbReference type="AlphaFoldDB" id="A1SRT4"/>
<feature type="transmembrane region" description="Helical" evidence="5">
    <location>
        <begin position="65"/>
        <end position="82"/>
    </location>
</feature>
<dbReference type="Proteomes" id="UP000000639">
    <property type="component" value="Chromosome"/>
</dbReference>
<dbReference type="KEGG" id="pin:Ping_0333"/>
<feature type="transmembrane region" description="Helical" evidence="5">
    <location>
        <begin position="175"/>
        <end position="193"/>
    </location>
</feature>
<dbReference type="PANTHER" id="PTHR37422:SF17">
    <property type="entry name" value="O-ANTIGEN LIGASE"/>
    <property type="match status" value="1"/>
</dbReference>
<protein>
    <submittedName>
        <fullName evidence="7">O-antigen polymerase</fullName>
    </submittedName>
</protein>
<accession>A1SRT4</accession>
<proteinExistence type="predicted"/>
<organism evidence="7 8">
    <name type="scientific">Psychromonas ingrahamii (strain DSM 17664 / CCUG 51855 / 37)</name>
    <dbReference type="NCBI Taxonomy" id="357804"/>
    <lineage>
        <taxon>Bacteria</taxon>
        <taxon>Pseudomonadati</taxon>
        <taxon>Pseudomonadota</taxon>
        <taxon>Gammaproteobacteria</taxon>
        <taxon>Alteromonadales</taxon>
        <taxon>Psychromonadaceae</taxon>
        <taxon>Psychromonas</taxon>
    </lineage>
</organism>
<dbReference type="RefSeq" id="WP_011768758.1">
    <property type="nucleotide sequence ID" value="NC_008709.1"/>
</dbReference>
<keyword evidence="4 5" id="KW-0472">Membrane</keyword>
<feature type="transmembrane region" description="Helical" evidence="5">
    <location>
        <begin position="390"/>
        <end position="409"/>
    </location>
</feature>
<dbReference type="Pfam" id="PF04932">
    <property type="entry name" value="Wzy_C"/>
    <property type="match status" value="1"/>
</dbReference>
<keyword evidence="3 5" id="KW-1133">Transmembrane helix</keyword>
<dbReference type="OrthoDB" id="8576060at2"/>
<feature type="transmembrane region" description="Helical" evidence="5">
    <location>
        <begin position="118"/>
        <end position="140"/>
    </location>
</feature>
<dbReference type="eggNOG" id="COG3307">
    <property type="taxonomic scope" value="Bacteria"/>
</dbReference>
<evidence type="ECO:0000256" key="2">
    <source>
        <dbReference type="ARBA" id="ARBA00022692"/>
    </source>
</evidence>
<evidence type="ECO:0000313" key="7">
    <source>
        <dbReference type="EMBL" id="ABM02199.1"/>
    </source>
</evidence>
<feature type="transmembrane region" description="Helical" evidence="5">
    <location>
        <begin position="367"/>
        <end position="384"/>
    </location>
</feature>
<sequence length="416" mass="46486">MLKKCLFTKAQYIQFFVFIFFSMTFAVRSGTGYGAFPLLFIALISLPSLYRYIKAHPLTLLEKSLLTALIVFALLPMLSAYFEGLSGSAYDKPSRYLLCALTFLLLLRYNVSLLSIALGAWLGAIFAGTNALYDVFYLGMERAGGRFTVVIEFGDISLLLTAFVLLSYQKLKNKIPQFLIITSILLGLTAVILSQSRGGWIFIPLLVIIIATHYRNICFDLSKKKWLGTVFLLTTILVAGWLSAGELVSQRIKLAEDAIISYQKNDNVTPAVGVRFEMWKGGIQSIKNAPLFGGGDKGIITGKQQLIDQNKIALSPGIIQWTSVHNQYLDTWGKYGFFTFMAFLAIFFIPLTFFITQRNKGDADTRCASYCGITLCTGYLFFALTESIFTINSTVMFYSFSLIIFYSCAKTARDET</sequence>
<feature type="transmembrane region" description="Helical" evidence="5">
    <location>
        <begin position="35"/>
        <end position="53"/>
    </location>
</feature>
<evidence type="ECO:0000256" key="3">
    <source>
        <dbReference type="ARBA" id="ARBA00022989"/>
    </source>
</evidence>
<dbReference type="InterPro" id="IPR051533">
    <property type="entry name" value="WaaL-like"/>
</dbReference>
<feature type="transmembrane region" description="Helical" evidence="5">
    <location>
        <begin position="12"/>
        <end position="29"/>
    </location>
</feature>